<dbReference type="GO" id="GO:0019448">
    <property type="term" value="P:L-cysteine catabolic process"/>
    <property type="evidence" value="ECO:0007669"/>
    <property type="project" value="TreeGrafter"/>
</dbReference>
<keyword evidence="6 8" id="KW-0408">Iron</keyword>
<evidence type="ECO:0000256" key="2">
    <source>
        <dbReference type="ARBA" id="ARBA00013133"/>
    </source>
</evidence>
<dbReference type="OrthoDB" id="543511at2759"/>
<dbReference type="PANTHER" id="PTHR12918">
    <property type="entry name" value="CYSTEINE DIOXYGENASE"/>
    <property type="match status" value="1"/>
</dbReference>
<evidence type="ECO:0000256" key="3">
    <source>
        <dbReference type="ARBA" id="ARBA00022723"/>
    </source>
</evidence>
<dbReference type="InterPro" id="IPR014710">
    <property type="entry name" value="RmlC-like_jellyroll"/>
</dbReference>
<dbReference type="InterPro" id="IPR010300">
    <property type="entry name" value="CDO_1"/>
</dbReference>
<proteinExistence type="inferred from homology"/>
<keyword evidence="7" id="KW-0883">Thioether bond</keyword>
<keyword evidence="5 9" id="KW-0560">Oxidoreductase</keyword>
<dbReference type="Proteomes" id="UP000054321">
    <property type="component" value="Unassembled WGS sequence"/>
</dbReference>
<reference evidence="10 11" key="1">
    <citation type="submission" date="2014-04" db="EMBL/GenBank/DDBJ databases">
        <authorList>
            <consortium name="DOE Joint Genome Institute"/>
            <person name="Kuo A."/>
            <person name="Martino E."/>
            <person name="Perotto S."/>
            <person name="Kohler A."/>
            <person name="Nagy L.G."/>
            <person name="Floudas D."/>
            <person name="Copeland A."/>
            <person name="Barry K.W."/>
            <person name="Cichocki N."/>
            <person name="Veneault-Fourrey C."/>
            <person name="LaButti K."/>
            <person name="Lindquist E.A."/>
            <person name="Lipzen A."/>
            <person name="Lundell T."/>
            <person name="Morin E."/>
            <person name="Murat C."/>
            <person name="Sun H."/>
            <person name="Tunlid A."/>
            <person name="Henrissat B."/>
            <person name="Grigoriev I.V."/>
            <person name="Hibbett D.S."/>
            <person name="Martin F."/>
            <person name="Nordberg H.P."/>
            <person name="Cantor M.N."/>
            <person name="Hua S.X."/>
        </authorList>
    </citation>
    <scope>NUCLEOTIDE SEQUENCE [LARGE SCALE GENOMIC DNA]</scope>
    <source>
        <strain evidence="10 11">Zn</strain>
    </source>
</reference>
<feature type="binding site" evidence="8">
    <location>
        <position position="171"/>
    </location>
    <ligand>
        <name>Fe cation</name>
        <dbReference type="ChEBI" id="CHEBI:24875"/>
        <note>catalytic</note>
    </ligand>
</feature>
<evidence type="ECO:0000256" key="5">
    <source>
        <dbReference type="ARBA" id="ARBA00023002"/>
    </source>
</evidence>
<gene>
    <name evidence="10" type="ORF">OIDMADRAFT_47779</name>
</gene>
<dbReference type="GO" id="GO:0017172">
    <property type="term" value="F:cysteine dioxygenase activity"/>
    <property type="evidence" value="ECO:0007669"/>
    <property type="project" value="UniProtKB-UniRule"/>
</dbReference>
<feature type="binding site" evidence="8">
    <location>
        <position position="173"/>
    </location>
    <ligand>
        <name>Fe cation</name>
        <dbReference type="ChEBI" id="CHEBI:24875"/>
        <note>catalytic</note>
    </ligand>
</feature>
<dbReference type="Gene3D" id="2.60.120.10">
    <property type="entry name" value="Jelly Rolls"/>
    <property type="match status" value="1"/>
</dbReference>
<keyword evidence="11" id="KW-1185">Reference proteome</keyword>
<dbReference type="CDD" id="cd10548">
    <property type="entry name" value="cupin_CDO"/>
    <property type="match status" value="1"/>
</dbReference>
<sequence>MKPFRATAALCARSTPPTLLFRSRGVDVRGIAGTAIQSSTTAGSDPKPQYSTSFIPSGRLPFHRYTDRGLIPSVDFQTNLSPPTTHQPPLSDSPFNHLLNSITRSLTHAQTANVPLLTALLRGYVSDSREWSKYAIANPSKLYTRNLVRQVPGLFNLLLLVWTPGQKSPVHDHADAHCLMKVLKGELVERRFAFPRFPGMEGRLTETGKAQYREGKVTYMADRLGLHSIANPSSSDYAVSLHLYTPPNAAIRGCRVYDTENGEARHVTQCQYDSIEGVVQK</sequence>
<evidence type="ECO:0000256" key="8">
    <source>
        <dbReference type="PIRSR" id="PIRSR610300-51"/>
    </source>
</evidence>
<dbReference type="Pfam" id="PF05995">
    <property type="entry name" value="CDO_I"/>
    <property type="match status" value="1"/>
</dbReference>
<evidence type="ECO:0000256" key="6">
    <source>
        <dbReference type="ARBA" id="ARBA00023004"/>
    </source>
</evidence>
<dbReference type="EMBL" id="KN832870">
    <property type="protein sequence ID" value="KIN07895.1"/>
    <property type="molecule type" value="Genomic_DNA"/>
</dbReference>
<feature type="binding site" evidence="8">
    <location>
        <position position="227"/>
    </location>
    <ligand>
        <name>Fe cation</name>
        <dbReference type="ChEBI" id="CHEBI:24875"/>
        <note>catalytic</note>
    </ligand>
</feature>
<name>A0A0C3HYE1_OIDMZ</name>
<dbReference type="HOGENOM" id="CLU_079443_0_0_1"/>
<organism evidence="10 11">
    <name type="scientific">Oidiodendron maius (strain Zn)</name>
    <dbReference type="NCBI Taxonomy" id="913774"/>
    <lineage>
        <taxon>Eukaryota</taxon>
        <taxon>Fungi</taxon>
        <taxon>Dikarya</taxon>
        <taxon>Ascomycota</taxon>
        <taxon>Pezizomycotina</taxon>
        <taxon>Leotiomycetes</taxon>
        <taxon>Leotiomycetes incertae sedis</taxon>
        <taxon>Myxotrichaceae</taxon>
        <taxon>Oidiodendron</taxon>
    </lineage>
</organism>
<evidence type="ECO:0000313" key="11">
    <source>
        <dbReference type="Proteomes" id="UP000054321"/>
    </source>
</evidence>
<evidence type="ECO:0000256" key="1">
    <source>
        <dbReference type="ARBA" id="ARBA00006622"/>
    </source>
</evidence>
<comment type="similarity">
    <text evidence="1 9">Belongs to the cysteine dioxygenase family.</text>
</comment>
<protein>
    <recommendedName>
        <fullName evidence="2 9">Cysteine dioxygenase</fullName>
        <ecNumber evidence="2 9">1.13.11.20</ecNumber>
    </recommendedName>
</protein>
<evidence type="ECO:0000313" key="10">
    <source>
        <dbReference type="EMBL" id="KIN07895.1"/>
    </source>
</evidence>
<accession>A0A0C3HYE1</accession>
<evidence type="ECO:0000256" key="7">
    <source>
        <dbReference type="PIRSR" id="PIRSR610300-50"/>
    </source>
</evidence>
<keyword evidence="3 8" id="KW-0479">Metal-binding</keyword>
<reference evidence="11" key="2">
    <citation type="submission" date="2015-01" db="EMBL/GenBank/DDBJ databases">
        <title>Evolutionary Origins and Diversification of the Mycorrhizal Mutualists.</title>
        <authorList>
            <consortium name="DOE Joint Genome Institute"/>
            <consortium name="Mycorrhizal Genomics Consortium"/>
            <person name="Kohler A."/>
            <person name="Kuo A."/>
            <person name="Nagy L.G."/>
            <person name="Floudas D."/>
            <person name="Copeland A."/>
            <person name="Barry K.W."/>
            <person name="Cichocki N."/>
            <person name="Veneault-Fourrey C."/>
            <person name="LaButti K."/>
            <person name="Lindquist E.A."/>
            <person name="Lipzen A."/>
            <person name="Lundell T."/>
            <person name="Morin E."/>
            <person name="Murat C."/>
            <person name="Riley R."/>
            <person name="Ohm R."/>
            <person name="Sun H."/>
            <person name="Tunlid A."/>
            <person name="Henrissat B."/>
            <person name="Grigoriev I.V."/>
            <person name="Hibbett D.S."/>
            <person name="Martin F."/>
        </authorList>
    </citation>
    <scope>NUCLEOTIDE SEQUENCE [LARGE SCALE GENOMIC DNA]</scope>
    <source>
        <strain evidence="11">Zn</strain>
    </source>
</reference>
<comment type="catalytic activity">
    <reaction evidence="9">
        <text>L-cysteine + O2 = 3-sulfino-L-alanine + H(+)</text>
        <dbReference type="Rhea" id="RHEA:20441"/>
        <dbReference type="ChEBI" id="CHEBI:15378"/>
        <dbReference type="ChEBI" id="CHEBI:15379"/>
        <dbReference type="ChEBI" id="CHEBI:35235"/>
        <dbReference type="ChEBI" id="CHEBI:61085"/>
        <dbReference type="EC" id="1.13.11.20"/>
    </reaction>
</comment>
<keyword evidence="4 9" id="KW-0223">Dioxygenase</keyword>
<dbReference type="AlphaFoldDB" id="A0A0C3HYE1"/>
<evidence type="ECO:0000256" key="9">
    <source>
        <dbReference type="RuleBase" id="RU366010"/>
    </source>
</evidence>
<dbReference type="SUPFAM" id="SSF51182">
    <property type="entry name" value="RmlC-like cupins"/>
    <property type="match status" value="1"/>
</dbReference>
<feature type="cross-link" description="3'-(S-cysteinyl)-tyrosine (Cys-Tyr)" evidence="7">
    <location>
        <begin position="178"/>
        <end position="244"/>
    </location>
</feature>
<dbReference type="GO" id="GO:0008198">
    <property type="term" value="F:ferrous iron binding"/>
    <property type="evidence" value="ECO:0007669"/>
    <property type="project" value="TreeGrafter"/>
</dbReference>
<dbReference type="PANTHER" id="PTHR12918:SF1">
    <property type="entry name" value="CYSTEINE DIOXYGENASE TYPE 1"/>
    <property type="match status" value="1"/>
</dbReference>
<dbReference type="InParanoid" id="A0A0C3HYE1"/>
<comment type="cofactor">
    <cofactor evidence="9">
        <name>Fe cation</name>
        <dbReference type="ChEBI" id="CHEBI:24875"/>
    </cofactor>
    <text evidence="9">Binds 1 Fe cation per subunit.</text>
</comment>
<dbReference type="InterPro" id="IPR011051">
    <property type="entry name" value="RmlC_Cupin_sf"/>
</dbReference>
<dbReference type="EC" id="1.13.11.20" evidence="2 9"/>
<evidence type="ECO:0000256" key="4">
    <source>
        <dbReference type="ARBA" id="ARBA00022964"/>
    </source>
</evidence>
<dbReference type="STRING" id="913774.A0A0C3HYE1"/>